<accession>B0E2H9</accession>
<feature type="compositionally biased region" description="Low complexity" evidence="1">
    <location>
        <begin position="63"/>
        <end position="74"/>
    </location>
</feature>
<dbReference type="AlphaFoldDB" id="B0E2H9"/>
<evidence type="ECO:0000256" key="1">
    <source>
        <dbReference type="SAM" id="MobiDB-lite"/>
    </source>
</evidence>
<proteinExistence type="predicted"/>
<evidence type="ECO:0000313" key="3">
    <source>
        <dbReference type="Proteomes" id="UP000001194"/>
    </source>
</evidence>
<reference evidence="2 3" key="1">
    <citation type="journal article" date="2008" name="Nature">
        <title>The genome of Laccaria bicolor provides insights into mycorrhizal symbiosis.</title>
        <authorList>
            <person name="Martin F."/>
            <person name="Aerts A."/>
            <person name="Ahren D."/>
            <person name="Brun A."/>
            <person name="Danchin E.G.J."/>
            <person name="Duchaussoy F."/>
            <person name="Gibon J."/>
            <person name="Kohler A."/>
            <person name="Lindquist E."/>
            <person name="Pereda V."/>
            <person name="Salamov A."/>
            <person name="Shapiro H.J."/>
            <person name="Wuyts J."/>
            <person name="Blaudez D."/>
            <person name="Buee M."/>
            <person name="Brokstein P."/>
            <person name="Canbaeck B."/>
            <person name="Cohen D."/>
            <person name="Courty P.E."/>
            <person name="Coutinho P.M."/>
            <person name="Delaruelle C."/>
            <person name="Detter J.C."/>
            <person name="Deveau A."/>
            <person name="DiFazio S."/>
            <person name="Duplessis S."/>
            <person name="Fraissinet-Tachet L."/>
            <person name="Lucic E."/>
            <person name="Frey-Klett P."/>
            <person name="Fourrey C."/>
            <person name="Feussner I."/>
            <person name="Gay G."/>
            <person name="Grimwood J."/>
            <person name="Hoegger P.J."/>
            <person name="Jain P."/>
            <person name="Kilaru S."/>
            <person name="Labbe J."/>
            <person name="Lin Y.C."/>
            <person name="Legue V."/>
            <person name="Le Tacon F."/>
            <person name="Marmeisse R."/>
            <person name="Melayah D."/>
            <person name="Montanini B."/>
            <person name="Muratet M."/>
            <person name="Nehls U."/>
            <person name="Niculita-Hirzel H."/>
            <person name="Oudot-Le Secq M.P."/>
            <person name="Peter M."/>
            <person name="Quesneville H."/>
            <person name="Rajashekar B."/>
            <person name="Reich M."/>
            <person name="Rouhier N."/>
            <person name="Schmutz J."/>
            <person name="Yin T."/>
            <person name="Chalot M."/>
            <person name="Henrissat B."/>
            <person name="Kuees U."/>
            <person name="Lucas S."/>
            <person name="Van de Peer Y."/>
            <person name="Podila G.K."/>
            <person name="Polle A."/>
            <person name="Pukkila P.J."/>
            <person name="Richardson P.M."/>
            <person name="Rouze P."/>
            <person name="Sanders I.R."/>
            <person name="Stajich J.E."/>
            <person name="Tunlid A."/>
            <person name="Tuskan G."/>
            <person name="Grigoriev I.V."/>
        </authorList>
    </citation>
    <scope>NUCLEOTIDE SEQUENCE [LARGE SCALE GENOMIC DNA]</scope>
    <source>
        <strain evidence="3">S238N-H82 / ATCC MYA-4686</strain>
    </source>
</reference>
<dbReference type="HOGENOM" id="CLU_706092_0_0_1"/>
<sequence>MAGEPQHYTTEDLHGLTKPFLLEIVDRQMEKWPPENRSPKKTSVPLLKTIILTGGFTKPEVRSSVNDSRSKSSSPLTPLEQSPQSHEQQDDQLANISMGLSTEERNLPVKLLLLDRRLGSADVTRSVECIYLLASRSVDIGPDGEKGDWQVSASELLTELQKTMAAVEGPAKIGIGDSVDVGYVQYFAKVEDTELLQNAQTRPNRLTVPPSCRVEIYVDPPPSKIGLLAPTSDMLSSRGEVINFFKAGPSSQNKPDDVVQVNPVGEWLKGQVVGRPGWSEFHGSKHRTLQNAERVRFWAFAADFSRDYFHTTPPFSTRKIKKTDIKDALGIGTTSLADAENMTQIIKLYAEGPQASQKVVEWINRTEHPPPGVDQLKDFLVQWEAGHPRHQ</sequence>
<keyword evidence="3" id="KW-1185">Reference proteome</keyword>
<dbReference type="Proteomes" id="UP000001194">
    <property type="component" value="Unassembled WGS sequence"/>
</dbReference>
<feature type="region of interest" description="Disordered" evidence="1">
    <location>
        <begin position="59"/>
        <end position="90"/>
    </location>
</feature>
<organism evidence="3">
    <name type="scientific">Laccaria bicolor (strain S238N-H82 / ATCC MYA-4686)</name>
    <name type="common">Bicoloured deceiver</name>
    <name type="synonym">Laccaria laccata var. bicolor</name>
    <dbReference type="NCBI Taxonomy" id="486041"/>
    <lineage>
        <taxon>Eukaryota</taxon>
        <taxon>Fungi</taxon>
        <taxon>Dikarya</taxon>
        <taxon>Basidiomycota</taxon>
        <taxon>Agaricomycotina</taxon>
        <taxon>Agaricomycetes</taxon>
        <taxon>Agaricomycetidae</taxon>
        <taxon>Agaricales</taxon>
        <taxon>Agaricineae</taxon>
        <taxon>Hydnangiaceae</taxon>
        <taxon>Laccaria</taxon>
    </lineage>
</organism>
<dbReference type="GeneID" id="6086055"/>
<dbReference type="RefSeq" id="XP_001890401.1">
    <property type="nucleotide sequence ID" value="XM_001890366.1"/>
</dbReference>
<dbReference type="EMBL" id="DS547182">
    <property type="protein sequence ID" value="EDQ98950.1"/>
    <property type="molecule type" value="Genomic_DNA"/>
</dbReference>
<dbReference type="OrthoDB" id="2891670at2759"/>
<feature type="compositionally biased region" description="Polar residues" evidence="1">
    <location>
        <begin position="75"/>
        <end position="90"/>
    </location>
</feature>
<dbReference type="KEGG" id="lbc:LACBIDRAFT_318457"/>
<dbReference type="InParanoid" id="B0E2H9"/>
<protein>
    <submittedName>
        <fullName evidence="2">Predicted protein</fullName>
    </submittedName>
</protein>
<name>B0E2H9_LACBS</name>
<gene>
    <name evidence="2" type="ORF">LACBIDRAFT_318457</name>
</gene>
<evidence type="ECO:0000313" key="2">
    <source>
        <dbReference type="EMBL" id="EDQ98950.1"/>
    </source>
</evidence>